<feature type="compositionally biased region" description="Basic residues" evidence="10">
    <location>
        <begin position="13"/>
        <end position="22"/>
    </location>
</feature>
<dbReference type="Proteomes" id="UP000005239">
    <property type="component" value="Unassembled WGS sequence"/>
</dbReference>
<dbReference type="Gene3D" id="1.20.1070.10">
    <property type="entry name" value="Rhodopsin 7-helix transmembrane proteins"/>
    <property type="match status" value="1"/>
</dbReference>
<feature type="transmembrane region" description="Helical" evidence="11">
    <location>
        <begin position="402"/>
        <end position="425"/>
    </location>
</feature>
<dbReference type="GO" id="GO:0030150">
    <property type="term" value="P:protein import into mitochondrial matrix"/>
    <property type="evidence" value="ECO:0000318"/>
    <property type="project" value="GO_Central"/>
</dbReference>
<keyword evidence="5 11" id="KW-0812">Transmembrane</keyword>
<dbReference type="PANTHER" id="PTHR10802">
    <property type="entry name" value="MITOCHONDRIAL IMPORT RECEPTOR SUBUNIT TOM40"/>
    <property type="match status" value="1"/>
</dbReference>
<keyword evidence="7" id="KW-0653">Protein transport</keyword>
<evidence type="ECO:0000256" key="11">
    <source>
        <dbReference type="SAM" id="Phobius"/>
    </source>
</evidence>
<keyword evidence="3" id="KW-0813">Transport</keyword>
<sequence>MKREKEENERNRGEKKKKRRLKRTEGRMREREKEGRETHWQVIEESMVTTTTVTIPDTEFYKTGTCTCCNGATGPYCSFNVTEYVASGNKDGVGFHTQCVCDKPSCQSYTLTGNPVVDPLKGTLTSASFVYTCVKETTTTTTSTTTPATTTTSGCADVNENGICDVYELLRCETQYLKKTNLLIAKILCYIATVWVVLWCLITIIVNIMHKNSGHHRGIHLVEELGIIVLWIFMGALNLTFRNNSGFCKVISVVIHYFVVFVAACFVFEAFFAYAMVRSKKIKNGVIPAFINYILPILIALIPCLVTYFMKKSYYGANGLHCFVFVSQEYMYGFIIPVWILLVIATFKSSLGNLACDQTTHKQDQMQCYWGKKSCKMLSFLAYWIFIAYLTCMFGSSNQLLWVLIIFFLQSLVLGPLIFVVHTYGHLNTVKKWYKPSGCFGKFYTPCPEKVDTPRLFDAPPPPPPPPPATPPPPKESPKKKKKDPPPRDATPPPPRTQPPPPPPPPANIPPPPSPPPKDTGHTRAQDLWGWATTDGRNARKGETAESILSASTSLNPGSYDDLNIRCKHVFPMCFEGAKIMVQKGLSSHFQVSHTLSISPAMTGYRFGATYVGSQQFGPSESFPVVLGDTDASGNTTATVIHQFNNNLRFKIMSQIQQGQLSGVQGSLEHRGRLATSTLTMANIDVVNESGAIVGQYLRKITERVDVGAELGYHYGRQVPGGQTSMMSYAARYTHPDFIGTMSFGINGINLSYFHKQHPNLCFGVEHETNFRFQESVTTLAYQADLPEEGVIMRASINTNWTVMGVLEKRLSQALPFTLAISGLIDHVKNAGKFGIGLIIG</sequence>
<feature type="transmembrane region" description="Helical" evidence="11">
    <location>
        <begin position="289"/>
        <end position="310"/>
    </location>
</feature>
<evidence type="ECO:0000256" key="1">
    <source>
        <dbReference type="ARBA" id="ARBA00004374"/>
    </source>
</evidence>
<feature type="region of interest" description="Disordered" evidence="10">
    <location>
        <begin position="1"/>
        <end position="37"/>
    </location>
</feature>
<proteinExistence type="inferred from homology"/>
<dbReference type="EnsemblMetazoa" id="PPA18661.1">
    <property type="protein sequence ID" value="PPA18661.1"/>
    <property type="gene ID" value="WBGene00108215"/>
</dbReference>
<reference evidence="12" key="2">
    <citation type="submission" date="2022-06" db="UniProtKB">
        <authorList>
            <consortium name="EnsemblMetazoa"/>
        </authorList>
    </citation>
    <scope>IDENTIFICATION</scope>
    <source>
        <strain evidence="12">PS312</strain>
    </source>
</reference>
<keyword evidence="8" id="KW-0496">Mitochondrion</keyword>
<evidence type="ECO:0000313" key="12">
    <source>
        <dbReference type="EnsemblMetazoa" id="PPA18661.1"/>
    </source>
</evidence>
<accession>A0A8R1YF37</accession>
<feature type="transmembrane region" description="Helical" evidence="11">
    <location>
        <begin position="377"/>
        <end position="396"/>
    </location>
</feature>
<evidence type="ECO:0000256" key="6">
    <source>
        <dbReference type="ARBA" id="ARBA00022787"/>
    </source>
</evidence>
<gene>
    <name evidence="12" type="primary">WBGene00108215</name>
</gene>
<feature type="compositionally biased region" description="Pro residues" evidence="10">
    <location>
        <begin position="459"/>
        <end position="475"/>
    </location>
</feature>
<dbReference type="PRINTS" id="PR01217">
    <property type="entry name" value="PRICHEXTENSN"/>
</dbReference>
<keyword evidence="11" id="KW-1133">Transmembrane helix</keyword>
<dbReference type="InterPro" id="IPR023614">
    <property type="entry name" value="Porin_dom_sf"/>
</dbReference>
<protein>
    <submittedName>
        <fullName evidence="12">Uncharacterized protein</fullName>
    </submittedName>
</protein>
<keyword evidence="9 11" id="KW-0472">Membrane</keyword>
<feature type="transmembrane region" description="Helical" evidence="11">
    <location>
        <begin position="221"/>
        <end position="241"/>
    </location>
</feature>
<dbReference type="Gene3D" id="2.40.160.10">
    <property type="entry name" value="Porin"/>
    <property type="match status" value="1"/>
</dbReference>
<evidence type="ECO:0000256" key="2">
    <source>
        <dbReference type="ARBA" id="ARBA00010510"/>
    </source>
</evidence>
<keyword evidence="6" id="KW-1000">Mitochondrion outer membrane</keyword>
<dbReference type="CDD" id="cd07305">
    <property type="entry name" value="Porin3_Tom40"/>
    <property type="match status" value="1"/>
</dbReference>
<feature type="transmembrane region" description="Helical" evidence="11">
    <location>
        <begin position="183"/>
        <end position="209"/>
    </location>
</feature>
<keyword evidence="4" id="KW-1134">Transmembrane beta strand</keyword>
<evidence type="ECO:0000256" key="4">
    <source>
        <dbReference type="ARBA" id="ARBA00022452"/>
    </source>
</evidence>
<reference evidence="13" key="1">
    <citation type="journal article" date="2008" name="Nat. Genet.">
        <title>The Pristionchus pacificus genome provides a unique perspective on nematode lifestyle and parasitism.</title>
        <authorList>
            <person name="Dieterich C."/>
            <person name="Clifton S.W."/>
            <person name="Schuster L.N."/>
            <person name="Chinwalla A."/>
            <person name="Delehaunty K."/>
            <person name="Dinkelacker I."/>
            <person name="Fulton L."/>
            <person name="Fulton R."/>
            <person name="Godfrey J."/>
            <person name="Minx P."/>
            <person name="Mitreva M."/>
            <person name="Roeseler W."/>
            <person name="Tian H."/>
            <person name="Witte H."/>
            <person name="Yang S.P."/>
            <person name="Wilson R.K."/>
            <person name="Sommer R.J."/>
        </authorList>
    </citation>
    <scope>NUCLEOTIDE SEQUENCE [LARGE SCALE GENOMIC DNA]</scope>
    <source>
        <strain evidence="13">PS312</strain>
    </source>
</reference>
<feature type="compositionally biased region" description="Pro residues" evidence="10">
    <location>
        <begin position="488"/>
        <end position="518"/>
    </location>
</feature>
<feature type="transmembrane region" description="Helical" evidence="11">
    <location>
        <begin position="253"/>
        <end position="277"/>
    </location>
</feature>
<organism evidence="12 13">
    <name type="scientific">Pristionchus pacificus</name>
    <name type="common">Parasitic nematode worm</name>
    <dbReference type="NCBI Taxonomy" id="54126"/>
    <lineage>
        <taxon>Eukaryota</taxon>
        <taxon>Metazoa</taxon>
        <taxon>Ecdysozoa</taxon>
        <taxon>Nematoda</taxon>
        <taxon>Chromadorea</taxon>
        <taxon>Rhabditida</taxon>
        <taxon>Rhabditina</taxon>
        <taxon>Diplogasteromorpha</taxon>
        <taxon>Diplogasteroidea</taxon>
        <taxon>Neodiplogasteridae</taxon>
        <taxon>Pristionchus</taxon>
    </lineage>
</organism>
<accession>A0A2A6CH15</accession>
<dbReference type="AlphaFoldDB" id="A0A2A6CH15"/>
<comment type="similarity">
    <text evidence="2">Belongs to the Tom40 family.</text>
</comment>
<name>A0A2A6CH15_PRIPA</name>
<keyword evidence="13" id="KW-1185">Reference proteome</keyword>
<evidence type="ECO:0000256" key="9">
    <source>
        <dbReference type="ARBA" id="ARBA00023136"/>
    </source>
</evidence>
<feature type="region of interest" description="Disordered" evidence="10">
    <location>
        <begin position="454"/>
        <end position="524"/>
    </location>
</feature>
<feature type="compositionally biased region" description="Basic and acidic residues" evidence="10">
    <location>
        <begin position="23"/>
        <end position="37"/>
    </location>
</feature>
<evidence type="ECO:0000256" key="7">
    <source>
        <dbReference type="ARBA" id="ARBA00022927"/>
    </source>
</evidence>
<dbReference type="GO" id="GO:0005742">
    <property type="term" value="C:mitochondrial outer membrane translocase complex"/>
    <property type="evidence" value="ECO:0000318"/>
    <property type="project" value="GO_Central"/>
</dbReference>
<evidence type="ECO:0000313" key="13">
    <source>
        <dbReference type="Proteomes" id="UP000005239"/>
    </source>
</evidence>
<evidence type="ECO:0000256" key="8">
    <source>
        <dbReference type="ARBA" id="ARBA00023128"/>
    </source>
</evidence>
<feature type="transmembrane region" description="Helical" evidence="11">
    <location>
        <begin position="330"/>
        <end position="356"/>
    </location>
</feature>
<evidence type="ECO:0000256" key="3">
    <source>
        <dbReference type="ARBA" id="ARBA00022448"/>
    </source>
</evidence>
<dbReference type="InterPro" id="IPR027246">
    <property type="entry name" value="Porin_Euk/Tom40"/>
</dbReference>
<dbReference type="Pfam" id="PF01459">
    <property type="entry name" value="Porin_3"/>
    <property type="match status" value="1"/>
</dbReference>
<comment type="subcellular location">
    <subcellularLocation>
        <location evidence="1">Mitochondrion outer membrane</location>
        <topology evidence="1">Multi-pass membrane protein</topology>
    </subcellularLocation>
</comment>
<dbReference type="InterPro" id="IPR037930">
    <property type="entry name" value="Tom40"/>
</dbReference>
<dbReference type="GO" id="GO:0008320">
    <property type="term" value="F:protein transmembrane transporter activity"/>
    <property type="evidence" value="ECO:0000318"/>
    <property type="project" value="GO_Central"/>
</dbReference>
<evidence type="ECO:0000256" key="5">
    <source>
        <dbReference type="ARBA" id="ARBA00022692"/>
    </source>
</evidence>
<feature type="compositionally biased region" description="Basic and acidic residues" evidence="10">
    <location>
        <begin position="1"/>
        <end position="12"/>
    </location>
</feature>
<evidence type="ECO:0000256" key="10">
    <source>
        <dbReference type="SAM" id="MobiDB-lite"/>
    </source>
</evidence>